<dbReference type="Proteomes" id="UP000178187">
    <property type="component" value="Unassembled WGS sequence"/>
</dbReference>
<keyword evidence="7 10" id="KW-0408">Iron</keyword>
<organism evidence="12 13">
    <name type="scientific">Candidatus Danuiimicrobium aquiferis</name>
    <dbReference type="NCBI Taxonomy" id="1801832"/>
    <lineage>
        <taxon>Bacteria</taxon>
        <taxon>Pseudomonadati</taxon>
        <taxon>Candidatus Omnitrophota</taxon>
        <taxon>Candidatus Danuiimicrobium</taxon>
    </lineage>
</organism>
<dbReference type="SMART" id="SM00729">
    <property type="entry name" value="Elp3"/>
    <property type="match status" value="1"/>
</dbReference>
<evidence type="ECO:0000256" key="3">
    <source>
        <dbReference type="ARBA" id="ARBA00017228"/>
    </source>
</evidence>
<dbReference type="InterPro" id="IPR004559">
    <property type="entry name" value="HemW-like"/>
</dbReference>
<proteinExistence type="inferred from homology"/>
<feature type="domain" description="Radical SAM core" evidence="11">
    <location>
        <begin position="13"/>
        <end position="247"/>
    </location>
</feature>
<dbReference type="SFLD" id="SFLDG01065">
    <property type="entry name" value="anaerobic_coproporphyrinogen-I"/>
    <property type="match status" value="1"/>
</dbReference>
<name>A0A1G1L0Y1_9BACT</name>
<evidence type="ECO:0000256" key="1">
    <source>
        <dbReference type="ARBA" id="ARBA00001966"/>
    </source>
</evidence>
<dbReference type="SFLD" id="SFLDG01082">
    <property type="entry name" value="B12-binding_domain_containing"/>
    <property type="match status" value="1"/>
</dbReference>
<dbReference type="InterPro" id="IPR013785">
    <property type="entry name" value="Aldolase_TIM"/>
</dbReference>
<evidence type="ECO:0000259" key="11">
    <source>
        <dbReference type="PROSITE" id="PS51918"/>
    </source>
</evidence>
<dbReference type="Gene3D" id="3.20.20.70">
    <property type="entry name" value="Aldolase class I"/>
    <property type="match status" value="1"/>
</dbReference>
<evidence type="ECO:0000256" key="6">
    <source>
        <dbReference type="ARBA" id="ARBA00022723"/>
    </source>
</evidence>
<comment type="similarity">
    <text evidence="2">Belongs to the anaerobic coproporphyrinogen-III oxidase family. HemW subfamily.</text>
</comment>
<dbReference type="EMBL" id="MHFR01000028">
    <property type="protein sequence ID" value="OGW98798.1"/>
    <property type="molecule type" value="Genomic_DNA"/>
</dbReference>
<dbReference type="InterPro" id="IPR006638">
    <property type="entry name" value="Elp3/MiaA/NifB-like_rSAM"/>
</dbReference>
<dbReference type="PROSITE" id="PS51918">
    <property type="entry name" value="RADICAL_SAM"/>
    <property type="match status" value="1"/>
</dbReference>
<dbReference type="SFLD" id="SFLDF00288">
    <property type="entry name" value="HemN-like__clustered_with_nucl"/>
    <property type="match status" value="1"/>
</dbReference>
<dbReference type="SUPFAM" id="SSF102114">
    <property type="entry name" value="Radical SAM enzymes"/>
    <property type="match status" value="1"/>
</dbReference>
<dbReference type="InterPro" id="IPR007197">
    <property type="entry name" value="rSAM"/>
</dbReference>
<dbReference type="GO" id="GO:0004109">
    <property type="term" value="F:coproporphyrinogen oxidase activity"/>
    <property type="evidence" value="ECO:0007669"/>
    <property type="project" value="InterPro"/>
</dbReference>
<evidence type="ECO:0000313" key="13">
    <source>
        <dbReference type="Proteomes" id="UP000178187"/>
    </source>
</evidence>
<dbReference type="GO" id="GO:0046872">
    <property type="term" value="F:metal ion binding"/>
    <property type="evidence" value="ECO:0007669"/>
    <property type="project" value="UniProtKB-UniRule"/>
</dbReference>
<keyword evidence="9 10" id="KW-0143">Chaperone</keyword>
<dbReference type="GO" id="GO:0051539">
    <property type="term" value="F:4 iron, 4 sulfur cluster binding"/>
    <property type="evidence" value="ECO:0007669"/>
    <property type="project" value="UniProtKB-UniRule"/>
</dbReference>
<dbReference type="Pfam" id="PF04055">
    <property type="entry name" value="Radical_SAM"/>
    <property type="match status" value="1"/>
</dbReference>
<comment type="subcellular location">
    <subcellularLocation>
        <location evidence="10">Cytoplasm</location>
    </subcellularLocation>
</comment>
<keyword evidence="4 10" id="KW-0349">Heme</keyword>
<dbReference type="PANTHER" id="PTHR13932:SF5">
    <property type="entry name" value="RADICAL S-ADENOSYL METHIONINE DOMAIN-CONTAINING PROTEIN 1, MITOCHONDRIAL"/>
    <property type="match status" value="1"/>
</dbReference>
<comment type="caution">
    <text evidence="12">The sequence shown here is derived from an EMBL/GenBank/DDBJ whole genome shotgun (WGS) entry which is preliminary data.</text>
</comment>
<evidence type="ECO:0000256" key="2">
    <source>
        <dbReference type="ARBA" id="ARBA00006100"/>
    </source>
</evidence>
<evidence type="ECO:0000256" key="4">
    <source>
        <dbReference type="ARBA" id="ARBA00022617"/>
    </source>
</evidence>
<evidence type="ECO:0000256" key="8">
    <source>
        <dbReference type="ARBA" id="ARBA00023014"/>
    </source>
</evidence>
<protein>
    <recommendedName>
        <fullName evidence="3 10">Heme chaperone HemW</fullName>
    </recommendedName>
</protein>
<dbReference type="SFLD" id="SFLDF00562">
    <property type="entry name" value="HemN-like__clustered_with_heat"/>
    <property type="match status" value="1"/>
</dbReference>
<comment type="function">
    <text evidence="10">Probably acts as a heme chaperone, transferring heme to an unknown acceptor. Binds one molecule of heme per monomer, possibly covalently. Binds 1 [4Fe-4S] cluster. The cluster is coordinated with 3 cysteines and an exchangeable S-adenosyl-L-methionine.</text>
</comment>
<dbReference type="InterPro" id="IPR010723">
    <property type="entry name" value="HemN_C"/>
</dbReference>
<reference evidence="12 13" key="1">
    <citation type="journal article" date="2016" name="Nat. Commun.">
        <title>Thousands of microbial genomes shed light on interconnected biogeochemical processes in an aquifer system.</title>
        <authorList>
            <person name="Anantharaman K."/>
            <person name="Brown C.T."/>
            <person name="Hug L.A."/>
            <person name="Sharon I."/>
            <person name="Castelle C.J."/>
            <person name="Probst A.J."/>
            <person name="Thomas B.C."/>
            <person name="Singh A."/>
            <person name="Wilkins M.J."/>
            <person name="Karaoz U."/>
            <person name="Brodie E.L."/>
            <person name="Williams K.H."/>
            <person name="Hubbard S.S."/>
            <person name="Banfield J.F."/>
        </authorList>
    </citation>
    <scope>NUCLEOTIDE SEQUENCE [LARGE SCALE GENOMIC DNA]</scope>
</reference>
<evidence type="ECO:0000256" key="5">
    <source>
        <dbReference type="ARBA" id="ARBA00022691"/>
    </source>
</evidence>
<dbReference type="NCBIfam" id="TIGR00539">
    <property type="entry name" value="hemN_rel"/>
    <property type="match status" value="1"/>
</dbReference>
<keyword evidence="6 10" id="KW-0479">Metal-binding</keyword>
<keyword evidence="8 10" id="KW-0411">Iron-sulfur</keyword>
<accession>A0A1G1L0Y1</accession>
<keyword evidence="5 10" id="KW-0949">S-adenosyl-L-methionine</keyword>
<dbReference type="SFLD" id="SFLDS00029">
    <property type="entry name" value="Radical_SAM"/>
    <property type="match status" value="1"/>
</dbReference>
<evidence type="ECO:0000256" key="9">
    <source>
        <dbReference type="ARBA" id="ARBA00023186"/>
    </source>
</evidence>
<dbReference type="PANTHER" id="PTHR13932">
    <property type="entry name" value="COPROPORPHYRINIGEN III OXIDASE"/>
    <property type="match status" value="1"/>
</dbReference>
<comment type="cofactor">
    <cofactor evidence="1">
        <name>[4Fe-4S] cluster</name>
        <dbReference type="ChEBI" id="CHEBI:49883"/>
    </cofactor>
</comment>
<dbReference type="CDD" id="cd01335">
    <property type="entry name" value="Radical_SAM"/>
    <property type="match status" value="1"/>
</dbReference>
<sequence length="389" mass="44575">MNSGVAGKPYLSYDIFMKRGLYIHIPFCRKKCHYCNFVSTTNRTAALHKKFISSIEKELQHAKDQYGHLEFDTFYIGGGTPSLLNDDEITKLVGCIRKHFNFRQNYEFTCEMNPEDVDEKRLAAYLDLGINRISLGAQAFQDRLLKETGRTHNAEANVKALDLLREMGCENISVDIMIRLPGQTVSDVEESILRSVELGAKQLTVYDLDIHEKTVFGVQQKHGKLHLPYETEHLQMFQLVEKILTDAGFVHYELMTFAKPGFESRHNLIYWHNEEYLGLGPGAFSYLNGIRYQFAKDVNGYFKKCAENNWTRDIEDILTEEEKESETLLTGLRLAEGIDFAGLKLLRPKIEKKIDELSSEGLFKLCGTKIAFTQRGRYSAETILSNLLP</sequence>
<dbReference type="GO" id="GO:0006779">
    <property type="term" value="P:porphyrin-containing compound biosynthetic process"/>
    <property type="evidence" value="ECO:0007669"/>
    <property type="project" value="InterPro"/>
</dbReference>
<dbReference type="Pfam" id="PF06969">
    <property type="entry name" value="HemN_C"/>
    <property type="match status" value="1"/>
</dbReference>
<keyword evidence="10" id="KW-0963">Cytoplasm</keyword>
<dbReference type="InterPro" id="IPR034505">
    <property type="entry name" value="Coproporphyrinogen-III_oxidase"/>
</dbReference>
<evidence type="ECO:0000313" key="12">
    <source>
        <dbReference type="EMBL" id="OGW98798.1"/>
    </source>
</evidence>
<evidence type="ECO:0000256" key="10">
    <source>
        <dbReference type="RuleBase" id="RU364116"/>
    </source>
</evidence>
<gene>
    <name evidence="12" type="ORF">A3G33_01160</name>
</gene>
<dbReference type="AlphaFoldDB" id="A0A1G1L0Y1"/>
<dbReference type="InterPro" id="IPR058240">
    <property type="entry name" value="rSAM_sf"/>
</dbReference>
<evidence type="ECO:0000256" key="7">
    <source>
        <dbReference type="ARBA" id="ARBA00023004"/>
    </source>
</evidence>
<keyword evidence="10" id="KW-0004">4Fe-4S</keyword>
<dbReference type="GO" id="GO:0005737">
    <property type="term" value="C:cytoplasm"/>
    <property type="evidence" value="ECO:0007669"/>
    <property type="project" value="UniProtKB-SubCell"/>
</dbReference>